<sequence length="154" mass="17068">MHRPLVDLGFAWAQLCAISASKRRPKLFAAAAAESPILYLPPAPRLPPFRALASPAISFRTLAPSPSYLIGKVHLLYSSVSASNGSFILTRLFLTSEYALCPRLCLASTTKSGLQRLNKFCASELTITTFGNFRWSFLNLRILARRECPLIKRI</sequence>
<keyword evidence="2" id="KW-1185">Reference proteome</keyword>
<accession>A0A9D4Z982</accession>
<evidence type="ECO:0000313" key="2">
    <source>
        <dbReference type="Proteomes" id="UP000886520"/>
    </source>
</evidence>
<evidence type="ECO:0000313" key="1">
    <source>
        <dbReference type="EMBL" id="KAI5066968.1"/>
    </source>
</evidence>
<gene>
    <name evidence="1" type="ORF">GOP47_0017496</name>
</gene>
<protein>
    <submittedName>
        <fullName evidence="1">Uncharacterized protein</fullName>
    </submittedName>
</protein>
<dbReference type="AlphaFoldDB" id="A0A9D4Z982"/>
<reference evidence="1" key="1">
    <citation type="submission" date="2021-01" db="EMBL/GenBank/DDBJ databases">
        <title>Adiantum capillus-veneris genome.</title>
        <authorList>
            <person name="Fang Y."/>
            <person name="Liao Q."/>
        </authorList>
    </citation>
    <scope>NUCLEOTIDE SEQUENCE</scope>
    <source>
        <strain evidence="1">H3</strain>
        <tissue evidence="1">Leaf</tissue>
    </source>
</reference>
<organism evidence="1 2">
    <name type="scientific">Adiantum capillus-veneris</name>
    <name type="common">Maidenhair fern</name>
    <dbReference type="NCBI Taxonomy" id="13818"/>
    <lineage>
        <taxon>Eukaryota</taxon>
        <taxon>Viridiplantae</taxon>
        <taxon>Streptophyta</taxon>
        <taxon>Embryophyta</taxon>
        <taxon>Tracheophyta</taxon>
        <taxon>Polypodiopsida</taxon>
        <taxon>Polypodiidae</taxon>
        <taxon>Polypodiales</taxon>
        <taxon>Pteridineae</taxon>
        <taxon>Pteridaceae</taxon>
        <taxon>Vittarioideae</taxon>
        <taxon>Adiantum</taxon>
    </lineage>
</organism>
<proteinExistence type="predicted"/>
<dbReference type="Proteomes" id="UP000886520">
    <property type="component" value="Chromosome 17"/>
</dbReference>
<comment type="caution">
    <text evidence="1">The sequence shown here is derived from an EMBL/GenBank/DDBJ whole genome shotgun (WGS) entry which is preliminary data.</text>
</comment>
<dbReference type="EMBL" id="JABFUD020000017">
    <property type="protein sequence ID" value="KAI5066968.1"/>
    <property type="molecule type" value="Genomic_DNA"/>
</dbReference>
<name>A0A9D4Z982_ADICA</name>